<dbReference type="InterPro" id="IPR009072">
    <property type="entry name" value="Histone-fold"/>
</dbReference>
<dbReference type="PANTHER" id="PTHR10252:SF79">
    <property type="entry name" value="DNA POLYMERASE EPSILON SUBUNIT 4"/>
    <property type="match status" value="1"/>
</dbReference>
<comment type="subcellular location">
    <subcellularLocation>
        <location evidence="1">Nucleus</location>
    </subcellularLocation>
</comment>
<dbReference type="GO" id="GO:0046982">
    <property type="term" value="F:protein heterodimerization activity"/>
    <property type="evidence" value="ECO:0007669"/>
    <property type="project" value="InterPro"/>
</dbReference>
<dbReference type="InterPro" id="IPR050568">
    <property type="entry name" value="Transcr_DNA_Rep_Reg"/>
</dbReference>
<dbReference type="CDD" id="cd22929">
    <property type="entry name" value="HFD_POLE4-like"/>
    <property type="match status" value="1"/>
</dbReference>
<evidence type="ECO:0000259" key="3">
    <source>
        <dbReference type="Pfam" id="PF00808"/>
    </source>
</evidence>
<dbReference type="Pfam" id="PF00808">
    <property type="entry name" value="CBFD_NFYB_HMF"/>
    <property type="match status" value="1"/>
</dbReference>
<evidence type="ECO:0000313" key="5">
    <source>
        <dbReference type="Proteomes" id="UP000192578"/>
    </source>
</evidence>
<dbReference type="Gene3D" id="1.10.20.10">
    <property type="entry name" value="Histone, subunit A"/>
    <property type="match status" value="1"/>
</dbReference>
<sequence>MELQIEEPADTPMAESVVVSEVILVEDNDVTPGPAIAKKKKQPRRKISVVTPEADQDVEIVDDPSMPIEPRLPIGRVKNFMKMCPDGKNMAVDAVYLMTKATEMFIQDLGRKSWAITEHAHRKAMALQDMRLVIDTEDNLRFLEDMLT</sequence>
<dbReference type="AlphaFoldDB" id="A0A1W0WT74"/>
<feature type="domain" description="Transcription factor CBF/NF-Y/archaeal histone" evidence="3">
    <location>
        <begin position="71"/>
        <end position="133"/>
    </location>
</feature>
<evidence type="ECO:0000256" key="1">
    <source>
        <dbReference type="ARBA" id="ARBA00004123"/>
    </source>
</evidence>
<dbReference type="InterPro" id="IPR003958">
    <property type="entry name" value="CBFA_NFYB_domain"/>
</dbReference>
<protein>
    <recommendedName>
        <fullName evidence="3">Transcription factor CBF/NF-Y/archaeal histone domain-containing protein</fullName>
    </recommendedName>
</protein>
<organism evidence="4 5">
    <name type="scientific">Hypsibius exemplaris</name>
    <name type="common">Freshwater tardigrade</name>
    <dbReference type="NCBI Taxonomy" id="2072580"/>
    <lineage>
        <taxon>Eukaryota</taxon>
        <taxon>Metazoa</taxon>
        <taxon>Ecdysozoa</taxon>
        <taxon>Tardigrada</taxon>
        <taxon>Eutardigrada</taxon>
        <taxon>Parachela</taxon>
        <taxon>Hypsibioidea</taxon>
        <taxon>Hypsibiidae</taxon>
        <taxon>Hypsibius</taxon>
    </lineage>
</organism>
<dbReference type="PANTHER" id="PTHR10252">
    <property type="entry name" value="HISTONE-LIKE TRANSCRIPTION FACTOR CCAAT-RELATED"/>
    <property type="match status" value="1"/>
</dbReference>
<dbReference type="GO" id="GO:0008622">
    <property type="term" value="C:epsilon DNA polymerase complex"/>
    <property type="evidence" value="ECO:0007669"/>
    <property type="project" value="TreeGrafter"/>
</dbReference>
<keyword evidence="2" id="KW-0539">Nucleus</keyword>
<evidence type="ECO:0000313" key="4">
    <source>
        <dbReference type="EMBL" id="OQV18380.1"/>
    </source>
</evidence>
<dbReference type="SUPFAM" id="SSF47113">
    <property type="entry name" value="Histone-fold"/>
    <property type="match status" value="1"/>
</dbReference>
<evidence type="ECO:0000256" key="2">
    <source>
        <dbReference type="ARBA" id="ARBA00023242"/>
    </source>
</evidence>
<name>A0A1W0WT74_HYPEX</name>
<keyword evidence="5" id="KW-1185">Reference proteome</keyword>
<dbReference type="GO" id="GO:0006261">
    <property type="term" value="P:DNA-templated DNA replication"/>
    <property type="evidence" value="ECO:0007669"/>
    <property type="project" value="TreeGrafter"/>
</dbReference>
<reference evidence="5" key="1">
    <citation type="submission" date="2017-01" db="EMBL/GenBank/DDBJ databases">
        <title>Comparative genomics of anhydrobiosis in the tardigrade Hypsibius dujardini.</title>
        <authorList>
            <person name="Yoshida Y."/>
            <person name="Koutsovoulos G."/>
            <person name="Laetsch D."/>
            <person name="Stevens L."/>
            <person name="Kumar S."/>
            <person name="Horikawa D."/>
            <person name="Ishino K."/>
            <person name="Komine S."/>
            <person name="Tomita M."/>
            <person name="Blaxter M."/>
            <person name="Arakawa K."/>
        </authorList>
    </citation>
    <scope>NUCLEOTIDE SEQUENCE [LARGE SCALE GENOMIC DNA]</scope>
    <source>
        <strain evidence="5">Z151</strain>
    </source>
</reference>
<accession>A0A1W0WT74</accession>
<proteinExistence type="predicted"/>
<dbReference type="OrthoDB" id="636685at2759"/>
<comment type="caution">
    <text evidence="4">The sequence shown here is derived from an EMBL/GenBank/DDBJ whole genome shotgun (WGS) entry which is preliminary data.</text>
</comment>
<dbReference type="Proteomes" id="UP000192578">
    <property type="component" value="Unassembled WGS sequence"/>
</dbReference>
<dbReference type="EMBL" id="MTYJ01000050">
    <property type="protein sequence ID" value="OQV18380.1"/>
    <property type="molecule type" value="Genomic_DNA"/>
</dbReference>
<gene>
    <name evidence="4" type="ORF">BV898_07584</name>
</gene>